<dbReference type="RefSeq" id="XP_056843131.1">
    <property type="nucleotide sequence ID" value="XM_056987151.1"/>
</dbReference>
<gene>
    <name evidence="12" type="primary">LOC130495688</name>
</gene>
<dbReference type="SUPFAM" id="SSF57756">
    <property type="entry name" value="Retrovirus zinc finger-like domains"/>
    <property type="match status" value="1"/>
</dbReference>
<dbReference type="InterPro" id="IPR043128">
    <property type="entry name" value="Rev_trsase/Diguanyl_cyclase"/>
</dbReference>
<keyword evidence="4" id="KW-0540">Nuclease</keyword>
<keyword evidence="7" id="KW-0695">RNA-directed DNA polymerase</keyword>
<dbReference type="CDD" id="cd09274">
    <property type="entry name" value="RNase_HI_RT_Ty3"/>
    <property type="match status" value="1"/>
</dbReference>
<dbReference type="SUPFAM" id="SSF56672">
    <property type="entry name" value="DNA/RNA polymerases"/>
    <property type="match status" value="1"/>
</dbReference>
<dbReference type="SUPFAM" id="SSF50630">
    <property type="entry name" value="Acid proteases"/>
    <property type="match status" value="1"/>
</dbReference>
<keyword evidence="8" id="KW-0863">Zinc-finger</keyword>
<dbReference type="CDD" id="cd01647">
    <property type="entry name" value="RT_LTR"/>
    <property type="match status" value="1"/>
</dbReference>
<dbReference type="EC" id="2.7.7.49" evidence="1"/>
<keyword evidence="2" id="KW-0808">Transferase</keyword>
<evidence type="ECO:0000313" key="11">
    <source>
        <dbReference type="Proteomes" id="UP000504610"/>
    </source>
</evidence>
<organism evidence="11 12">
    <name type="scientific">Raphanus sativus</name>
    <name type="common">Radish</name>
    <name type="synonym">Raphanus raphanistrum var. sativus</name>
    <dbReference type="NCBI Taxonomy" id="3726"/>
    <lineage>
        <taxon>Eukaryota</taxon>
        <taxon>Viridiplantae</taxon>
        <taxon>Streptophyta</taxon>
        <taxon>Embryophyta</taxon>
        <taxon>Tracheophyta</taxon>
        <taxon>Spermatophyta</taxon>
        <taxon>Magnoliopsida</taxon>
        <taxon>eudicotyledons</taxon>
        <taxon>Gunneridae</taxon>
        <taxon>Pentapetalae</taxon>
        <taxon>rosids</taxon>
        <taxon>malvids</taxon>
        <taxon>Brassicales</taxon>
        <taxon>Brassicaceae</taxon>
        <taxon>Brassiceae</taxon>
        <taxon>Raphanus</taxon>
    </lineage>
</organism>
<evidence type="ECO:0000256" key="7">
    <source>
        <dbReference type="ARBA" id="ARBA00022918"/>
    </source>
</evidence>
<dbReference type="GO" id="GO:0006508">
    <property type="term" value="P:proteolysis"/>
    <property type="evidence" value="ECO:0007669"/>
    <property type="project" value="InterPro"/>
</dbReference>
<dbReference type="KEGG" id="rsz:130495688"/>
<protein>
    <recommendedName>
        <fullName evidence="1">RNA-directed DNA polymerase</fullName>
        <ecNumber evidence="1">2.7.7.49</ecNumber>
    </recommendedName>
</protein>
<dbReference type="Pfam" id="PF00078">
    <property type="entry name" value="RVT_1"/>
    <property type="match status" value="1"/>
</dbReference>
<dbReference type="Gene3D" id="4.10.60.10">
    <property type="entry name" value="Zinc finger, CCHC-type"/>
    <property type="match status" value="1"/>
</dbReference>
<reference evidence="11" key="1">
    <citation type="journal article" date="2019" name="Database">
        <title>The radish genome database (RadishGD): an integrated information resource for radish genomics.</title>
        <authorList>
            <person name="Yu H.J."/>
            <person name="Baek S."/>
            <person name="Lee Y.J."/>
            <person name="Cho A."/>
            <person name="Mun J.H."/>
        </authorList>
    </citation>
    <scope>NUCLEOTIDE SEQUENCE [LARGE SCALE GENOMIC DNA]</scope>
    <source>
        <strain evidence="11">cv. WK10039</strain>
    </source>
</reference>
<keyword evidence="8" id="KW-0862">Zinc</keyword>
<keyword evidence="6" id="KW-0378">Hydrolase</keyword>
<dbReference type="CDD" id="cd00303">
    <property type="entry name" value="retropepsin_like"/>
    <property type="match status" value="1"/>
</dbReference>
<evidence type="ECO:0000256" key="6">
    <source>
        <dbReference type="ARBA" id="ARBA00022801"/>
    </source>
</evidence>
<feature type="region of interest" description="Disordered" evidence="9">
    <location>
        <begin position="117"/>
        <end position="173"/>
    </location>
</feature>
<dbReference type="InterPro" id="IPR041373">
    <property type="entry name" value="RT_RNaseH"/>
</dbReference>
<dbReference type="SMART" id="SM00343">
    <property type="entry name" value="ZnF_C2HC"/>
    <property type="match status" value="1"/>
</dbReference>
<evidence type="ECO:0000256" key="2">
    <source>
        <dbReference type="ARBA" id="ARBA00022679"/>
    </source>
</evidence>
<keyword evidence="5" id="KW-0255">Endonuclease</keyword>
<proteinExistence type="predicted"/>
<sequence length="768" mass="87428">MKFRGHTASWWKQVNVTRHRNGKAPINSWEKLKKHLRATFFPHNYDRTVYNRLQNLRQGSRSVDDYAEEFSLLLTRTDIFDSPEQLVARFIGGLRSQLQTAMAQFDPMTIAEAHRRAATFEQQQKTSSWSNQSNRSRTSGSTATPAQAKEAESSSQANRPATQPEDQNLRRSTRPATIKCYGCGETGHRLSACPNQTRRGLLADDTKEDQTPVYDSYEDEDDIDNANKVLTTTGDTGHLLVVRRSCTIPRRQDEQWLRTNIFKSTCTIRGRVCTFIIDSGSSRNIISDDAVNKLGLIREHHPAPYSLGWITESSSMRVTQRVLVPFSIGPHYKDHTYFDIASMDISHLIFGCPWEFDRKIIHDELQTEGFALALFPASDSRVSTLQPAPLLSAVLGEFEDVFPAELPQGLPPLRSIQHHIDLIRIRPGDEWKTAFKTREGLFEWLVMPFGLSNAPSTFMRIMNQALTPFIGRFVVLYFDDILIFSASLEDHKDHLRKVLTVLRSEQLFAAKQKCEFGVSQVLFLGYVISDQGLSVDASKIEAVRSWPIPKTVSEVRSFHEDATKAFALIKQKLTSAPILVLPDFSATFELHCDASKIGIGAVLSQNGRPVAFYSEKLAGARGRYSTYDVEFYAIVQAIKHWRHYLVHREFVLFTDHDALRHLDSQAKVSARHAAWISYLQQFTFAIRHQSGKTNRVAVALSRRHGLLTTLHSTVPGFAVFADLYPTDPFFSRYFQKHRRVHTRITPCRMVTCSKRRSYVFQSTVFVCK</sequence>
<dbReference type="Pfam" id="PF17917">
    <property type="entry name" value="RT_RNaseH"/>
    <property type="match status" value="1"/>
</dbReference>
<dbReference type="AlphaFoldDB" id="A0A9W3BV32"/>
<dbReference type="PANTHER" id="PTHR35046">
    <property type="entry name" value="ZINC KNUCKLE (CCHC-TYPE) FAMILY PROTEIN"/>
    <property type="match status" value="1"/>
</dbReference>
<evidence type="ECO:0000256" key="9">
    <source>
        <dbReference type="SAM" id="MobiDB-lite"/>
    </source>
</evidence>
<dbReference type="Gene3D" id="2.40.70.10">
    <property type="entry name" value="Acid Proteases"/>
    <property type="match status" value="1"/>
</dbReference>
<evidence type="ECO:0000259" key="10">
    <source>
        <dbReference type="PROSITE" id="PS50158"/>
    </source>
</evidence>
<accession>A0A9W3BV32</accession>
<dbReference type="InterPro" id="IPR000477">
    <property type="entry name" value="RT_dom"/>
</dbReference>
<keyword evidence="8" id="KW-0479">Metal-binding</keyword>
<dbReference type="InterPro" id="IPR001969">
    <property type="entry name" value="Aspartic_peptidase_AS"/>
</dbReference>
<dbReference type="GO" id="GO:0004190">
    <property type="term" value="F:aspartic-type endopeptidase activity"/>
    <property type="evidence" value="ECO:0007669"/>
    <property type="project" value="InterPro"/>
</dbReference>
<evidence type="ECO:0000256" key="4">
    <source>
        <dbReference type="ARBA" id="ARBA00022722"/>
    </source>
</evidence>
<dbReference type="GeneID" id="130495688"/>
<keyword evidence="3" id="KW-0548">Nucleotidyltransferase</keyword>
<dbReference type="GO" id="GO:0004519">
    <property type="term" value="F:endonuclease activity"/>
    <property type="evidence" value="ECO:0007669"/>
    <property type="project" value="UniProtKB-KW"/>
</dbReference>
<dbReference type="Proteomes" id="UP000504610">
    <property type="component" value="Chromosome 6"/>
</dbReference>
<dbReference type="Gene3D" id="3.10.20.370">
    <property type="match status" value="1"/>
</dbReference>
<dbReference type="PANTHER" id="PTHR35046:SF18">
    <property type="entry name" value="RNA-DIRECTED DNA POLYMERASE"/>
    <property type="match status" value="1"/>
</dbReference>
<dbReference type="Pfam" id="PF03732">
    <property type="entry name" value="Retrotrans_gag"/>
    <property type="match status" value="1"/>
</dbReference>
<dbReference type="Gene3D" id="3.30.70.270">
    <property type="match status" value="1"/>
</dbReference>
<feature type="domain" description="CCHC-type" evidence="10">
    <location>
        <begin position="179"/>
        <end position="195"/>
    </location>
</feature>
<dbReference type="InterPro" id="IPR036875">
    <property type="entry name" value="Znf_CCHC_sf"/>
</dbReference>
<dbReference type="GO" id="GO:0003964">
    <property type="term" value="F:RNA-directed DNA polymerase activity"/>
    <property type="evidence" value="ECO:0007669"/>
    <property type="project" value="UniProtKB-KW"/>
</dbReference>
<dbReference type="OrthoDB" id="407598at2759"/>
<reference evidence="12" key="2">
    <citation type="submission" date="2025-08" db="UniProtKB">
        <authorList>
            <consortium name="RefSeq"/>
        </authorList>
    </citation>
    <scope>IDENTIFICATION</scope>
    <source>
        <tissue evidence="12">Leaf</tissue>
    </source>
</reference>
<evidence type="ECO:0000313" key="12">
    <source>
        <dbReference type="RefSeq" id="XP_056843131.1"/>
    </source>
</evidence>
<dbReference type="PROSITE" id="PS00141">
    <property type="entry name" value="ASP_PROTEASE"/>
    <property type="match status" value="1"/>
</dbReference>
<dbReference type="FunFam" id="3.10.20.370:FF:000001">
    <property type="entry name" value="Retrovirus-related Pol polyprotein from transposon 17.6-like protein"/>
    <property type="match status" value="1"/>
</dbReference>
<dbReference type="InterPro" id="IPR001878">
    <property type="entry name" value="Znf_CCHC"/>
</dbReference>
<dbReference type="PROSITE" id="PS50158">
    <property type="entry name" value="ZF_CCHC"/>
    <property type="match status" value="1"/>
</dbReference>
<dbReference type="InterPro" id="IPR005162">
    <property type="entry name" value="Retrotrans_gag_dom"/>
</dbReference>
<name>A0A9W3BV32_RAPSA</name>
<dbReference type="Gene3D" id="3.10.10.10">
    <property type="entry name" value="HIV Type 1 Reverse Transcriptase, subunit A, domain 1"/>
    <property type="match status" value="1"/>
</dbReference>
<dbReference type="GO" id="GO:0003676">
    <property type="term" value="F:nucleic acid binding"/>
    <property type="evidence" value="ECO:0007669"/>
    <property type="project" value="InterPro"/>
</dbReference>
<keyword evidence="11" id="KW-1185">Reference proteome</keyword>
<dbReference type="InterPro" id="IPR021109">
    <property type="entry name" value="Peptidase_aspartic_dom_sf"/>
</dbReference>
<evidence type="ECO:0000256" key="5">
    <source>
        <dbReference type="ARBA" id="ARBA00022759"/>
    </source>
</evidence>
<dbReference type="InterPro" id="IPR043502">
    <property type="entry name" value="DNA/RNA_pol_sf"/>
</dbReference>
<dbReference type="FunFam" id="3.30.70.270:FF:000003">
    <property type="entry name" value="Transposon Ty3-G Gag-Pol polyprotein"/>
    <property type="match status" value="1"/>
</dbReference>
<evidence type="ECO:0000256" key="1">
    <source>
        <dbReference type="ARBA" id="ARBA00012493"/>
    </source>
</evidence>
<evidence type="ECO:0000256" key="8">
    <source>
        <dbReference type="PROSITE-ProRule" id="PRU00047"/>
    </source>
</evidence>
<evidence type="ECO:0000256" key="3">
    <source>
        <dbReference type="ARBA" id="ARBA00022695"/>
    </source>
</evidence>
<feature type="compositionally biased region" description="Polar residues" evidence="9">
    <location>
        <begin position="120"/>
        <end position="145"/>
    </location>
</feature>
<dbReference type="GO" id="GO:0008270">
    <property type="term" value="F:zinc ion binding"/>
    <property type="evidence" value="ECO:0007669"/>
    <property type="project" value="UniProtKB-KW"/>
</dbReference>